<comment type="caution">
    <text evidence="1">The sequence shown here is derived from an EMBL/GenBank/DDBJ whole genome shotgun (WGS) entry which is preliminary data.</text>
</comment>
<dbReference type="AlphaFoldDB" id="A0A9P6BC75"/>
<evidence type="ECO:0000313" key="1">
    <source>
        <dbReference type="EMBL" id="KAF9521330.1"/>
    </source>
</evidence>
<accession>A0A9P6BC75</accession>
<name>A0A9P6BC75_9AGAR</name>
<evidence type="ECO:0000313" key="2">
    <source>
        <dbReference type="Proteomes" id="UP000807306"/>
    </source>
</evidence>
<proteinExistence type="predicted"/>
<protein>
    <submittedName>
        <fullName evidence="1">Uncharacterized protein</fullName>
    </submittedName>
</protein>
<sequence>MDNTTLCPTEIVAQILSDSSFATLAIVGARISREMAKIFGENTISIMECVEELGAVIAGTVPLKVMDPDIMAGINPLVVFVLPKGKTQTLIDRLAMTGYIHLMPQQLNYAEKETVVQYIVAADAPHTIDRLKVFDDPAMLPEQVHLVESASLNPMFTVLSSPLSVLTSAISRNTIWCPYPKHLAERMCLVGPSSVRVLKPEPVRDGSIGVDGGSHTIDNRCRYKTRIWLGAPGVGQMLWNSEEKIDSDGLEKYDYRWNPAGLVNRICCAS</sequence>
<keyword evidence="2" id="KW-1185">Reference proteome</keyword>
<gene>
    <name evidence="1" type="ORF">CPB83DRAFT_841348</name>
</gene>
<dbReference type="Proteomes" id="UP000807306">
    <property type="component" value="Unassembled WGS sequence"/>
</dbReference>
<dbReference type="EMBL" id="MU158125">
    <property type="protein sequence ID" value="KAF9521330.1"/>
    <property type="molecule type" value="Genomic_DNA"/>
</dbReference>
<reference evidence="1" key="1">
    <citation type="submission" date="2020-11" db="EMBL/GenBank/DDBJ databases">
        <authorList>
            <consortium name="DOE Joint Genome Institute"/>
            <person name="Ahrendt S."/>
            <person name="Riley R."/>
            <person name="Andreopoulos W."/>
            <person name="Labutti K."/>
            <person name="Pangilinan J."/>
            <person name="Ruiz-Duenas F.J."/>
            <person name="Barrasa J.M."/>
            <person name="Sanchez-Garcia M."/>
            <person name="Camarero S."/>
            <person name="Miyauchi S."/>
            <person name="Serrano A."/>
            <person name="Linde D."/>
            <person name="Babiker R."/>
            <person name="Drula E."/>
            <person name="Ayuso-Fernandez I."/>
            <person name="Pacheco R."/>
            <person name="Padilla G."/>
            <person name="Ferreira P."/>
            <person name="Barriuso J."/>
            <person name="Kellner H."/>
            <person name="Castanera R."/>
            <person name="Alfaro M."/>
            <person name="Ramirez L."/>
            <person name="Pisabarro A.G."/>
            <person name="Kuo A."/>
            <person name="Tritt A."/>
            <person name="Lipzen A."/>
            <person name="He G."/>
            <person name="Yan M."/>
            <person name="Ng V."/>
            <person name="Cullen D."/>
            <person name="Martin F."/>
            <person name="Rosso M.-N."/>
            <person name="Henrissat B."/>
            <person name="Hibbett D."/>
            <person name="Martinez A.T."/>
            <person name="Grigoriev I.V."/>
        </authorList>
    </citation>
    <scope>NUCLEOTIDE SEQUENCE</scope>
    <source>
        <strain evidence="1">CBS 506.95</strain>
    </source>
</reference>
<organism evidence="1 2">
    <name type="scientific">Crepidotus variabilis</name>
    <dbReference type="NCBI Taxonomy" id="179855"/>
    <lineage>
        <taxon>Eukaryota</taxon>
        <taxon>Fungi</taxon>
        <taxon>Dikarya</taxon>
        <taxon>Basidiomycota</taxon>
        <taxon>Agaricomycotina</taxon>
        <taxon>Agaricomycetes</taxon>
        <taxon>Agaricomycetidae</taxon>
        <taxon>Agaricales</taxon>
        <taxon>Agaricineae</taxon>
        <taxon>Crepidotaceae</taxon>
        <taxon>Crepidotus</taxon>
    </lineage>
</organism>